<feature type="compositionally biased region" description="Polar residues" evidence="1">
    <location>
        <begin position="35"/>
        <end position="44"/>
    </location>
</feature>
<organism evidence="2 3">
    <name type="scientific">Knufia fluminis</name>
    <dbReference type="NCBI Taxonomy" id="191047"/>
    <lineage>
        <taxon>Eukaryota</taxon>
        <taxon>Fungi</taxon>
        <taxon>Dikarya</taxon>
        <taxon>Ascomycota</taxon>
        <taxon>Pezizomycotina</taxon>
        <taxon>Eurotiomycetes</taxon>
        <taxon>Chaetothyriomycetidae</taxon>
        <taxon>Chaetothyriales</taxon>
        <taxon>Trichomeriaceae</taxon>
        <taxon>Knufia</taxon>
    </lineage>
</organism>
<evidence type="ECO:0000256" key="1">
    <source>
        <dbReference type="SAM" id="MobiDB-lite"/>
    </source>
</evidence>
<protein>
    <submittedName>
        <fullName evidence="2">Uncharacterized protein</fullName>
    </submittedName>
</protein>
<dbReference type="Proteomes" id="UP001316803">
    <property type="component" value="Unassembled WGS sequence"/>
</dbReference>
<feature type="region of interest" description="Disordered" evidence="1">
    <location>
        <begin position="31"/>
        <end position="53"/>
    </location>
</feature>
<evidence type="ECO:0000313" key="3">
    <source>
        <dbReference type="Proteomes" id="UP001316803"/>
    </source>
</evidence>
<feature type="region of interest" description="Disordered" evidence="1">
    <location>
        <begin position="69"/>
        <end position="113"/>
    </location>
</feature>
<accession>A0AAN8I9K1</accession>
<evidence type="ECO:0000313" key="2">
    <source>
        <dbReference type="EMBL" id="KAK5954455.1"/>
    </source>
</evidence>
<reference evidence="2 3" key="1">
    <citation type="submission" date="2022-12" db="EMBL/GenBank/DDBJ databases">
        <title>Genomic features and morphological characterization of a novel Knufia sp. strain isolated from spacecraft assembly facility.</title>
        <authorList>
            <person name="Teixeira M."/>
            <person name="Chander A.M."/>
            <person name="Stajich J.E."/>
            <person name="Venkateswaran K."/>
        </authorList>
    </citation>
    <scope>NUCLEOTIDE SEQUENCE [LARGE SCALE GENOMIC DNA]</scope>
    <source>
        <strain evidence="2 3">FJI-L2-BK-P2</strain>
    </source>
</reference>
<comment type="caution">
    <text evidence="2">The sequence shown here is derived from an EMBL/GenBank/DDBJ whole genome shotgun (WGS) entry which is preliminary data.</text>
</comment>
<sequence>MTSRRIWQWLQGLPDEYEHHEHHIRQAEHQAHLWNGQSDQTATASKKAPKRRFDVAELSRKGVEVIDLTGEESDADIDESAQGRKAQKPRAQLRLVQEKKVDRLRSRRGKVVR</sequence>
<feature type="compositionally biased region" description="Acidic residues" evidence="1">
    <location>
        <begin position="69"/>
        <end position="79"/>
    </location>
</feature>
<keyword evidence="3" id="KW-1185">Reference proteome</keyword>
<dbReference type="AlphaFoldDB" id="A0AAN8I9K1"/>
<name>A0AAN8I9K1_9EURO</name>
<dbReference type="EMBL" id="JAKLMC020000008">
    <property type="protein sequence ID" value="KAK5954455.1"/>
    <property type="molecule type" value="Genomic_DNA"/>
</dbReference>
<gene>
    <name evidence="2" type="ORF">OHC33_004177</name>
</gene>
<proteinExistence type="predicted"/>